<feature type="transmembrane region" description="Helical" evidence="1">
    <location>
        <begin position="38"/>
        <end position="58"/>
    </location>
</feature>
<protein>
    <submittedName>
        <fullName evidence="2">Uncharacterized protein</fullName>
    </submittedName>
</protein>
<organism evidence="2">
    <name type="scientific">uncultured Campylobacterales bacterium</name>
    <dbReference type="NCBI Taxonomy" id="352960"/>
    <lineage>
        <taxon>Bacteria</taxon>
        <taxon>Pseudomonadati</taxon>
        <taxon>Campylobacterota</taxon>
        <taxon>Epsilonproteobacteria</taxon>
        <taxon>Campylobacterales</taxon>
        <taxon>environmental samples</taxon>
    </lineage>
</organism>
<keyword evidence="1" id="KW-0472">Membrane</keyword>
<dbReference type="AlphaFoldDB" id="A0A6S6TAS3"/>
<evidence type="ECO:0000256" key="1">
    <source>
        <dbReference type="SAM" id="Phobius"/>
    </source>
</evidence>
<evidence type="ECO:0000313" key="2">
    <source>
        <dbReference type="EMBL" id="CAA6813446.1"/>
    </source>
</evidence>
<accession>A0A6S6TAS3</accession>
<reference evidence="2" key="1">
    <citation type="submission" date="2020-01" db="EMBL/GenBank/DDBJ databases">
        <authorList>
            <person name="Meier V. D."/>
            <person name="Meier V D."/>
        </authorList>
    </citation>
    <scope>NUCLEOTIDE SEQUENCE</scope>
    <source>
        <strain evidence="2">HLG_WM_MAG_12</strain>
    </source>
</reference>
<feature type="transmembrane region" description="Helical" evidence="1">
    <location>
        <begin position="7"/>
        <end position="26"/>
    </location>
</feature>
<keyword evidence="1" id="KW-0812">Transmembrane</keyword>
<gene>
    <name evidence="2" type="ORF">HELGO_WM22783</name>
</gene>
<dbReference type="EMBL" id="CACVAW010000056">
    <property type="protein sequence ID" value="CAA6813446.1"/>
    <property type="molecule type" value="Genomic_DNA"/>
</dbReference>
<name>A0A6S6TAS3_9BACT</name>
<proteinExistence type="predicted"/>
<keyword evidence="1" id="KW-1133">Transmembrane helix</keyword>
<sequence>MNILYNKILLPTITSLIASLVMYRWTGNDLTHHLQTNWFFVYISLLVLIIFALEFLLFKKNVIKYLRSKNLNYKYHQKISLKTARNTRSLNFDNNFSNFHKIEHTIYNELIAIQSVKSIKEKNKNLGKSLTLILVEFNKVINEISEDTVINFKLINREKTSRYIPNNSLIITTAGSASESYIHDFGDPVFSSNYTLVSDNCESDFESHINHLKGRVDKNLYNSAINYVLFRDKKSYWISNNTQKAELDGVYYNSNDDTKHYLSTAVFSVSKYVPNSNKAEFSYGVLVLNNRSKGAFYTPYIREVGGFMAHRLNDFMEKVQNT</sequence>